<dbReference type="SUPFAM" id="SSF51735">
    <property type="entry name" value="NAD(P)-binding Rossmann-fold domains"/>
    <property type="match status" value="1"/>
</dbReference>
<dbReference type="InterPro" id="IPR036291">
    <property type="entry name" value="NAD(P)-bd_dom_sf"/>
</dbReference>
<proteinExistence type="predicted"/>
<name>A0ABR4HI75_9EURO</name>
<comment type="caution">
    <text evidence="2">The sequence shown here is derived from an EMBL/GenBank/DDBJ whole genome shotgun (WGS) entry which is preliminary data.</text>
</comment>
<dbReference type="Pfam" id="PF00106">
    <property type="entry name" value="adh_short"/>
    <property type="match status" value="1"/>
</dbReference>
<dbReference type="EMBL" id="JBFXLT010000029">
    <property type="protein sequence ID" value="KAL2815181.1"/>
    <property type="molecule type" value="Genomic_DNA"/>
</dbReference>
<dbReference type="Gene3D" id="3.40.50.720">
    <property type="entry name" value="NAD(P)-binding Rossmann-like Domain"/>
    <property type="match status" value="1"/>
</dbReference>
<gene>
    <name evidence="2" type="ORF">BJX63DRAFT_420529</name>
</gene>
<sequence length="345" mass="38366">MSSKLEKDVAKESSLLGTLHKQLFVHPKLIPPTLRLDGKSAITTGANSGLGFDAARQLLKLGLSHVVLAVRSQTNGETAAQKLRTEFPSATIYVSILDLADYRSIIAFVDRCRRDVQRVDYAVLNAGVQQSIFEQNDKTGHESVFQTNYLSTALLTLLLLSLMKEKKNQQGAQPSVLTIVGSDTMYFSKLRPPKTGPLFSLLDDPNRFERFQQYMDTKLLLMMFVAELATRLNAADVTINVCNPGLTYGTNLGRDANKAMKVVMRPFVRALGRPMHVGASVYVHALVMVGPESHGGFVSDWDIKPYAAVMYTEEGRDMQERLWQETMEGLQTIPGVDVQDIIWRA</sequence>
<evidence type="ECO:0000313" key="3">
    <source>
        <dbReference type="Proteomes" id="UP001610334"/>
    </source>
</evidence>
<evidence type="ECO:0000256" key="1">
    <source>
        <dbReference type="ARBA" id="ARBA00023002"/>
    </source>
</evidence>
<dbReference type="PANTHER" id="PTHR43157:SF35">
    <property type="entry name" value="DEHYDROGENASE_REDUCTASE FAMILY PROTEIN, PUTATIVE-RELATED"/>
    <property type="match status" value="1"/>
</dbReference>
<keyword evidence="3" id="KW-1185">Reference proteome</keyword>
<dbReference type="Proteomes" id="UP001610334">
    <property type="component" value="Unassembled WGS sequence"/>
</dbReference>
<reference evidence="2 3" key="1">
    <citation type="submission" date="2024-07" db="EMBL/GenBank/DDBJ databases">
        <title>Section-level genome sequencing and comparative genomics of Aspergillus sections Usti and Cavernicolus.</title>
        <authorList>
            <consortium name="Lawrence Berkeley National Laboratory"/>
            <person name="Nybo J.L."/>
            <person name="Vesth T.C."/>
            <person name="Theobald S."/>
            <person name="Frisvad J.C."/>
            <person name="Larsen T.O."/>
            <person name="Kjaerboelling I."/>
            <person name="Rothschild-Mancinelli K."/>
            <person name="Lyhne E.K."/>
            <person name="Kogle M.E."/>
            <person name="Barry K."/>
            <person name="Clum A."/>
            <person name="Na H."/>
            <person name="Ledsgaard L."/>
            <person name="Lin J."/>
            <person name="Lipzen A."/>
            <person name="Kuo A."/>
            <person name="Riley R."/>
            <person name="Mondo S."/>
            <person name="Labutti K."/>
            <person name="Haridas S."/>
            <person name="Pangalinan J."/>
            <person name="Salamov A.A."/>
            <person name="Simmons B.A."/>
            <person name="Magnuson J.K."/>
            <person name="Chen J."/>
            <person name="Drula E."/>
            <person name="Henrissat B."/>
            <person name="Wiebenga A."/>
            <person name="Lubbers R.J."/>
            <person name="Gomes A.C."/>
            <person name="Makela M.R."/>
            <person name="Stajich J."/>
            <person name="Grigoriev I.V."/>
            <person name="Mortensen U.H."/>
            <person name="De Vries R.P."/>
            <person name="Baker S.E."/>
            <person name="Andersen M.R."/>
        </authorList>
    </citation>
    <scope>NUCLEOTIDE SEQUENCE [LARGE SCALE GENOMIC DNA]</scope>
    <source>
        <strain evidence="2 3">CBS 588.65</strain>
    </source>
</reference>
<dbReference type="InterPro" id="IPR002347">
    <property type="entry name" value="SDR_fam"/>
</dbReference>
<dbReference type="PANTHER" id="PTHR43157">
    <property type="entry name" value="PHOSPHATIDYLINOSITOL-GLYCAN BIOSYNTHESIS CLASS F PROTEIN-RELATED"/>
    <property type="match status" value="1"/>
</dbReference>
<keyword evidence="1" id="KW-0560">Oxidoreductase</keyword>
<accession>A0ABR4HI75</accession>
<protein>
    <submittedName>
        <fullName evidence="2">Uncharacterized protein</fullName>
    </submittedName>
</protein>
<evidence type="ECO:0000313" key="2">
    <source>
        <dbReference type="EMBL" id="KAL2815181.1"/>
    </source>
</evidence>
<dbReference type="PRINTS" id="PR00081">
    <property type="entry name" value="GDHRDH"/>
</dbReference>
<organism evidence="2 3">
    <name type="scientific">Aspergillus granulosus</name>
    <dbReference type="NCBI Taxonomy" id="176169"/>
    <lineage>
        <taxon>Eukaryota</taxon>
        <taxon>Fungi</taxon>
        <taxon>Dikarya</taxon>
        <taxon>Ascomycota</taxon>
        <taxon>Pezizomycotina</taxon>
        <taxon>Eurotiomycetes</taxon>
        <taxon>Eurotiomycetidae</taxon>
        <taxon>Eurotiales</taxon>
        <taxon>Aspergillaceae</taxon>
        <taxon>Aspergillus</taxon>
        <taxon>Aspergillus subgen. Nidulantes</taxon>
    </lineage>
</organism>